<dbReference type="SUPFAM" id="SSF53850">
    <property type="entry name" value="Periplasmic binding protein-like II"/>
    <property type="match status" value="1"/>
</dbReference>
<dbReference type="OrthoDB" id="9179880at2"/>
<dbReference type="Gene3D" id="3.40.190.10">
    <property type="entry name" value="Periplasmic binding protein-like II"/>
    <property type="match status" value="2"/>
</dbReference>
<keyword evidence="3" id="KW-1185">Reference proteome</keyword>
<comment type="caution">
    <text evidence="2">The sequence shown here is derived from an EMBL/GenBank/DDBJ whole genome shotgun (WGS) entry which is preliminary data.</text>
</comment>
<evidence type="ECO:0000313" key="3">
    <source>
        <dbReference type="Proteomes" id="UP000389128"/>
    </source>
</evidence>
<proteinExistence type="predicted"/>
<keyword evidence="1" id="KW-0732">Signal</keyword>
<feature type="chain" id="PRO_5025678298" evidence="1">
    <location>
        <begin position="21"/>
        <end position="281"/>
    </location>
</feature>
<evidence type="ECO:0000313" key="2">
    <source>
        <dbReference type="EMBL" id="TYC59649.1"/>
    </source>
</evidence>
<gene>
    <name evidence="2" type="ORF">ETQ85_08780</name>
</gene>
<dbReference type="Pfam" id="PF12974">
    <property type="entry name" value="Phosphonate-bd"/>
    <property type="match status" value="1"/>
</dbReference>
<name>A0A6C2D1V3_9RHOO</name>
<evidence type="ECO:0000256" key="1">
    <source>
        <dbReference type="SAM" id="SignalP"/>
    </source>
</evidence>
<dbReference type="EMBL" id="SDKK01000007">
    <property type="protein sequence ID" value="TYC59649.1"/>
    <property type="molecule type" value="Genomic_DNA"/>
</dbReference>
<accession>A0A6C2D1V3</accession>
<dbReference type="RefSeq" id="WP_148578671.1">
    <property type="nucleotide sequence ID" value="NZ_SDKK01000007.1"/>
</dbReference>
<dbReference type="AlphaFoldDB" id="A0A6C2D1V3"/>
<sequence>MTRQVFLGFFLAFFFGISSAAPSATVEQNPSAFRVGIAPHTSARIILQMYQPLRAHLEKALGRPVMILTASDFSDFATRGLRQEFDLAVTTGHQARLFETDAGYMPMLTYKADFKAVILAGMTSPYRDPKDLANSTVIGQSPSSLVTIWGQQWLHRNNIPNVQVRYASASDSVAQLVLNGEGSAGMMSLANYQSLKPEVRARLRILDESPRMAGRVYMLNKRNALLREKLNKALWSFAETPEALEYFSKYSLEGYRRLEPRELFEMEPYANEVRQALKKEK</sequence>
<dbReference type="Proteomes" id="UP000389128">
    <property type="component" value="Unassembled WGS sequence"/>
</dbReference>
<feature type="signal peptide" evidence="1">
    <location>
        <begin position="1"/>
        <end position="20"/>
    </location>
</feature>
<protein>
    <submittedName>
        <fullName evidence="2">Phosphate/phosphite/phosphonate ABC transporter substrate-binding protein</fullName>
    </submittedName>
</protein>
<organism evidence="2 3">
    <name type="scientific">Zoogloea oleivorans</name>
    <dbReference type="NCBI Taxonomy" id="1552750"/>
    <lineage>
        <taxon>Bacteria</taxon>
        <taxon>Pseudomonadati</taxon>
        <taxon>Pseudomonadota</taxon>
        <taxon>Betaproteobacteria</taxon>
        <taxon>Rhodocyclales</taxon>
        <taxon>Zoogloeaceae</taxon>
        <taxon>Zoogloea</taxon>
    </lineage>
</organism>
<reference evidence="2 3" key="1">
    <citation type="submission" date="2019-01" db="EMBL/GenBank/DDBJ databases">
        <title>Zoogloea oleivorans genome sequencing and assembly.</title>
        <authorList>
            <person name="Tancsics A."/>
            <person name="Farkas M."/>
            <person name="Kriszt B."/>
            <person name="Maroti G."/>
            <person name="Horvath B."/>
        </authorList>
    </citation>
    <scope>NUCLEOTIDE SEQUENCE [LARGE SCALE GENOMIC DNA]</scope>
    <source>
        <strain evidence="2 3">Buc</strain>
    </source>
</reference>